<reference evidence="1 2" key="1">
    <citation type="journal article" date="2018" name="PLoS Pathog.">
        <title>Evolution of structural diversity of trichothecenes, a family of toxins produced by plant pathogenic and entomopathogenic fungi.</title>
        <authorList>
            <person name="Proctor R.H."/>
            <person name="McCormick S.P."/>
            <person name="Kim H.S."/>
            <person name="Cardoza R.E."/>
            <person name="Stanley A.M."/>
            <person name="Lindo L."/>
            <person name="Kelly A."/>
            <person name="Brown D.W."/>
            <person name="Lee T."/>
            <person name="Vaughan M.M."/>
            <person name="Alexander N.J."/>
            <person name="Busman M."/>
            <person name="Gutierrez S."/>
        </authorList>
    </citation>
    <scope>NUCLEOTIDE SEQUENCE [LARGE SCALE GENOMIC DNA]</scope>
    <source>
        <strain evidence="1 2">NRRL 20695</strain>
    </source>
</reference>
<proteinExistence type="predicted"/>
<comment type="caution">
    <text evidence="1">The sequence shown here is derived from an EMBL/GenBank/DDBJ whole genome shotgun (WGS) entry which is preliminary data.</text>
</comment>
<dbReference type="AlphaFoldDB" id="A0A395T2P5"/>
<dbReference type="Proteomes" id="UP000266234">
    <property type="component" value="Unassembled WGS sequence"/>
</dbReference>
<dbReference type="OrthoDB" id="5403091at2759"/>
<evidence type="ECO:0000313" key="1">
    <source>
        <dbReference type="EMBL" id="RGP78941.1"/>
    </source>
</evidence>
<dbReference type="InterPro" id="IPR022085">
    <property type="entry name" value="OpdG"/>
</dbReference>
<gene>
    <name evidence="1" type="ORF">FLONG3_2846</name>
</gene>
<dbReference type="PANTHER" id="PTHR38797">
    <property type="entry name" value="NUCLEAR PORE COMPLEX PROTEIN NUP85-RELATED"/>
    <property type="match status" value="1"/>
</dbReference>
<protein>
    <submittedName>
        <fullName evidence="1">Uncharacterized protein</fullName>
    </submittedName>
</protein>
<evidence type="ECO:0000313" key="2">
    <source>
        <dbReference type="Proteomes" id="UP000266234"/>
    </source>
</evidence>
<dbReference type="InterPro" id="IPR053204">
    <property type="entry name" value="Oxopyrrolidines_Biosynth-assoc"/>
</dbReference>
<dbReference type="EMBL" id="PXOG01000056">
    <property type="protein sequence ID" value="RGP78941.1"/>
    <property type="molecule type" value="Genomic_DNA"/>
</dbReference>
<keyword evidence="2" id="KW-1185">Reference proteome</keyword>
<name>A0A395T2P5_9HYPO</name>
<organism evidence="1 2">
    <name type="scientific">Fusarium longipes</name>
    <dbReference type="NCBI Taxonomy" id="694270"/>
    <lineage>
        <taxon>Eukaryota</taxon>
        <taxon>Fungi</taxon>
        <taxon>Dikarya</taxon>
        <taxon>Ascomycota</taxon>
        <taxon>Pezizomycotina</taxon>
        <taxon>Sordariomycetes</taxon>
        <taxon>Hypocreomycetidae</taxon>
        <taxon>Hypocreales</taxon>
        <taxon>Nectriaceae</taxon>
        <taxon>Fusarium</taxon>
    </lineage>
</organism>
<sequence length="321" mass="35888">MGQQDEALRSLQAALRISRGHIDEEAQRGNCHTLDVTVQSHIPVLTFRYVRTTIPMPLIEAEIHHFWNTVIKAAKHWDASNPKHDTLVRYLLSARSMGTLKRPQPTLEGETPEANQSDQQEIIICSDGSKFWSDLPFLSQDLVEEWTQRFYTAEYDGENNLRSNLASFVGRLISVGVWNGPAVCALSLFRETLETSRPVVQALDASSSQKETNFNVQTLLCALQQMLYYSEERIIDLSNNSHNIADSTVAQDISGLGELAVQSGLSSSGYYPDRWHFWVQRLENLAKSELSGASDSAECCLDVMRSAAKNIQGPLASRLDS</sequence>
<dbReference type="Pfam" id="PF12311">
    <property type="entry name" value="DUF3632"/>
    <property type="match status" value="1"/>
</dbReference>
<accession>A0A395T2P5</accession>